<accession>A0A3D9ATU8</accession>
<sequence>MKKIILFLLFSLIVPAQKVETIQFKQNIKDRRGLAKSLTLIDNRTDKEIGKISGKKGDIEFKLHDGDLKSFIENRFAEDNKVKGNNDIVIMLEELKIYDEQARNDKFMYSKAKIKISSFLKRNDKYYFISRYDNVIVSNPERTANSTSKYLSDTVSDIITGFIKVSYSNGVSNHYITENDITSYNSYLIKNNKSLHQELKDGVYLNFKSFSDQKPAEGYSVEKNKKGRVVRIKDQDDLVISLGEVFGYVDAGIAYRLTPNGFQEMKKNENGFYIIISRSQLFAKSTIGPAGLIGAFAGGIVGAAIGAAIDSGSNKGAAEGFGFKSPTMTTVYVDSLTGDFNFQQ</sequence>
<dbReference type="EMBL" id="QNVV01000018">
    <property type="protein sequence ID" value="REC44769.1"/>
    <property type="molecule type" value="Genomic_DNA"/>
</dbReference>
<protein>
    <recommendedName>
        <fullName evidence="4">Glycine zipper domain-containing protein</fullName>
    </recommendedName>
</protein>
<name>A0A3D9ATU8_9FLAO</name>
<dbReference type="OrthoDB" id="1273001at2"/>
<evidence type="ECO:0000256" key="1">
    <source>
        <dbReference type="SAM" id="SignalP"/>
    </source>
</evidence>
<evidence type="ECO:0000313" key="3">
    <source>
        <dbReference type="Proteomes" id="UP000256257"/>
    </source>
</evidence>
<evidence type="ECO:0000313" key="2">
    <source>
        <dbReference type="EMBL" id="REC44769.1"/>
    </source>
</evidence>
<dbReference type="AlphaFoldDB" id="A0A3D9ATU8"/>
<evidence type="ECO:0008006" key="4">
    <source>
        <dbReference type="Google" id="ProtNLM"/>
    </source>
</evidence>
<keyword evidence="3" id="KW-1185">Reference proteome</keyword>
<proteinExistence type="predicted"/>
<comment type="caution">
    <text evidence="2">The sequence shown here is derived from an EMBL/GenBank/DDBJ whole genome shotgun (WGS) entry which is preliminary data.</text>
</comment>
<dbReference type="Proteomes" id="UP000256257">
    <property type="component" value="Unassembled WGS sequence"/>
</dbReference>
<feature type="signal peptide" evidence="1">
    <location>
        <begin position="1"/>
        <end position="18"/>
    </location>
</feature>
<reference evidence="2 3" key="1">
    <citation type="submission" date="2018-06" db="EMBL/GenBank/DDBJ databases">
        <title>Novel Chryseobacterium species.</title>
        <authorList>
            <person name="Newman J."/>
            <person name="Hugo C."/>
            <person name="Oosthuizen L."/>
            <person name="Charimba G."/>
        </authorList>
    </citation>
    <scope>NUCLEOTIDE SEQUENCE [LARGE SCALE GENOMIC DNA]</scope>
    <source>
        <strain evidence="2 3">7_F195</strain>
    </source>
</reference>
<gene>
    <name evidence="2" type="ORF">DRF67_17000</name>
</gene>
<feature type="chain" id="PRO_5017677306" description="Glycine zipper domain-containing protein" evidence="1">
    <location>
        <begin position="19"/>
        <end position="344"/>
    </location>
</feature>
<dbReference type="RefSeq" id="WP_115929496.1">
    <property type="nucleotide sequence ID" value="NZ_QNVV01000018.1"/>
</dbReference>
<keyword evidence="1" id="KW-0732">Signal</keyword>
<organism evidence="2 3">
    <name type="scientific">Chryseobacterium pennipullorum</name>
    <dbReference type="NCBI Taxonomy" id="2258963"/>
    <lineage>
        <taxon>Bacteria</taxon>
        <taxon>Pseudomonadati</taxon>
        <taxon>Bacteroidota</taxon>
        <taxon>Flavobacteriia</taxon>
        <taxon>Flavobacteriales</taxon>
        <taxon>Weeksellaceae</taxon>
        <taxon>Chryseobacterium group</taxon>
        <taxon>Chryseobacterium</taxon>
    </lineage>
</organism>